<accession>A0A9X0HJE9</accession>
<protein>
    <submittedName>
        <fullName evidence="2">Uncharacterized protein</fullName>
    </submittedName>
</protein>
<reference evidence="2 3" key="1">
    <citation type="submission" date="2015-11" db="EMBL/GenBank/DDBJ databases">
        <title>Solirubrum puertoriconensis gen. nov. an environmental bacteria isolated in Puerto Rico.</title>
        <authorList>
            <person name="Cuebas-Irizarry M.F."/>
            <person name="Montalvo-Rodriguez R."/>
        </authorList>
    </citation>
    <scope>NUCLEOTIDE SEQUENCE [LARGE SCALE GENOMIC DNA]</scope>
    <source>
        <strain evidence="2 3">MC1A</strain>
    </source>
</reference>
<gene>
    <name evidence="2" type="ORF">ASU33_06065</name>
</gene>
<proteinExistence type="predicted"/>
<organism evidence="2 3">
    <name type="scientific">Solirubrum puertoriconensis</name>
    <dbReference type="NCBI Taxonomy" id="1751427"/>
    <lineage>
        <taxon>Bacteria</taxon>
        <taxon>Pseudomonadati</taxon>
        <taxon>Bacteroidota</taxon>
        <taxon>Cytophagia</taxon>
        <taxon>Cytophagales</taxon>
    </lineage>
</organism>
<feature type="region of interest" description="Disordered" evidence="1">
    <location>
        <begin position="235"/>
        <end position="254"/>
    </location>
</feature>
<dbReference type="Proteomes" id="UP000054223">
    <property type="component" value="Unassembled WGS sequence"/>
</dbReference>
<keyword evidence="3" id="KW-1185">Reference proteome</keyword>
<evidence type="ECO:0000313" key="2">
    <source>
        <dbReference type="EMBL" id="KUG06888.1"/>
    </source>
</evidence>
<evidence type="ECO:0000313" key="3">
    <source>
        <dbReference type="Proteomes" id="UP000054223"/>
    </source>
</evidence>
<sequence>MTNEVLVAGELLDLDAETQLLPTYQANDLTKPESIQSDYAPEFSVPFTPRNHRLLGQAAYGTSSLTRAYRYTEAVLRCAGVETMPRALLLVMGAEGGRYQLRLVGGNRRFVDALSEVVTRADGTQGEKTLRDLDFSRFDHNWSAENIAVRLQAGHFASVGWGYLLADRGKPLNLEEVSPYELYPTVSAKLIWRQMLAEAGFTANDWASPLLDALEVPSVAESGLSEAFAKARTGNLGIGPDHEQDKGESVNRPDTELDIPFGLTGQLGHVNSPNGNFDPVAFTYTADVACYVDVDVALPVYFRLSNSRCSAKVYVDCIRANGQVGRVVDGERVETRKDGWIWAQASSTRIFLAAGDQLKAKVQLRGLDAGFPVWGYRAFVYGTPNGYRNYFRVTCTQELAPGGPMRLQDWLPDLKLLDFFKVLVQLGGLSPQVDLYEDRLQLTPTRALLDQVPQARDWTRKRDAPAVHAHLPRSLSFDFGSYGQRNYLKWAEDGAALDNKEPATTAPQGYGDGYLSCPDQTLPPEAVLATLPFAATLPSPRLQGLPLLPLYRENSDGTDYERQSIVPRLLVRAGDTTDVVLLADGVSTPVTAGLAYFASDDPLRPSLDASTYVLPRNWAALQAMLPEARYLKEQYRLSAADVAGFDFTTPIWDGVLGDFFAVTRIVEHDPRRATVVELARLHPAYLLPLPVPGEAPGFEFYGREFSPTEYY</sequence>
<dbReference type="EMBL" id="LNAL01000008">
    <property type="protein sequence ID" value="KUG06888.1"/>
    <property type="molecule type" value="Genomic_DNA"/>
</dbReference>
<feature type="compositionally biased region" description="Basic and acidic residues" evidence="1">
    <location>
        <begin position="240"/>
        <end position="254"/>
    </location>
</feature>
<comment type="caution">
    <text evidence="2">The sequence shown here is derived from an EMBL/GenBank/DDBJ whole genome shotgun (WGS) entry which is preliminary data.</text>
</comment>
<name>A0A9X0HJE9_SOLP1</name>
<dbReference type="AlphaFoldDB" id="A0A9X0HJE9"/>
<evidence type="ECO:0000256" key="1">
    <source>
        <dbReference type="SAM" id="MobiDB-lite"/>
    </source>
</evidence>